<evidence type="ECO:0000313" key="2">
    <source>
        <dbReference type="Proteomes" id="UP001431783"/>
    </source>
</evidence>
<protein>
    <submittedName>
        <fullName evidence="1">Uncharacterized protein</fullName>
    </submittedName>
</protein>
<dbReference type="AlphaFoldDB" id="A0AAW1UYH4"/>
<sequence length="350" mass="38576">MILFWEIRQLEISTEFNLRESLRLTASGEQSLKTVGTESFFIRTMELSKFSSLVAQDDTSSHYAEIDTPLSLCPANDEIIEIPKYNGVGQTSSHYAEIATPLSLCPPVCASEIASACLVYSSFANTAIEEDLSTPYFQCQRTSYSLSGLQAHFRIQALKKKTSAHDMSSKNVLAKKTINRDIRKHQTSGSKGYMYLSDKGAEGAPKKTISAPHTGIKSFFIRSMELSKFSSLVAQDENSSHYAEIDMPLSLCTPVCGSEVAAALLGAPTSSLCGYRVRRRTEEDDPRIPYNYAQDETSYNLTAVDTPLSLCTSVCGSEVAAAFLRASTSSLCGYRLRRRTEEDDPSMPYN</sequence>
<keyword evidence="2" id="KW-1185">Reference proteome</keyword>
<organism evidence="1 2">
    <name type="scientific">Henosepilachna vigintioctopunctata</name>
    <dbReference type="NCBI Taxonomy" id="420089"/>
    <lineage>
        <taxon>Eukaryota</taxon>
        <taxon>Metazoa</taxon>
        <taxon>Ecdysozoa</taxon>
        <taxon>Arthropoda</taxon>
        <taxon>Hexapoda</taxon>
        <taxon>Insecta</taxon>
        <taxon>Pterygota</taxon>
        <taxon>Neoptera</taxon>
        <taxon>Endopterygota</taxon>
        <taxon>Coleoptera</taxon>
        <taxon>Polyphaga</taxon>
        <taxon>Cucujiformia</taxon>
        <taxon>Coccinelloidea</taxon>
        <taxon>Coccinellidae</taxon>
        <taxon>Epilachninae</taxon>
        <taxon>Epilachnini</taxon>
        <taxon>Henosepilachna</taxon>
    </lineage>
</organism>
<reference evidence="1 2" key="1">
    <citation type="submission" date="2023-03" db="EMBL/GenBank/DDBJ databases">
        <title>Genome insight into feeding habits of ladybird beetles.</title>
        <authorList>
            <person name="Li H.-S."/>
            <person name="Huang Y.-H."/>
            <person name="Pang H."/>
        </authorList>
    </citation>
    <scope>NUCLEOTIDE SEQUENCE [LARGE SCALE GENOMIC DNA]</scope>
    <source>
        <strain evidence="1">SYSU_2023b</strain>
        <tissue evidence="1">Whole body</tissue>
    </source>
</reference>
<dbReference type="EMBL" id="JARQZJ010000094">
    <property type="protein sequence ID" value="KAK9885062.1"/>
    <property type="molecule type" value="Genomic_DNA"/>
</dbReference>
<evidence type="ECO:0000313" key="1">
    <source>
        <dbReference type="EMBL" id="KAK9885062.1"/>
    </source>
</evidence>
<name>A0AAW1UYH4_9CUCU</name>
<accession>A0AAW1UYH4</accession>
<dbReference type="Proteomes" id="UP001431783">
    <property type="component" value="Unassembled WGS sequence"/>
</dbReference>
<gene>
    <name evidence="1" type="ORF">WA026_009285</name>
</gene>
<proteinExistence type="predicted"/>
<comment type="caution">
    <text evidence="1">The sequence shown here is derived from an EMBL/GenBank/DDBJ whole genome shotgun (WGS) entry which is preliminary data.</text>
</comment>